<evidence type="ECO:0000256" key="1">
    <source>
        <dbReference type="SAM" id="MobiDB-lite"/>
    </source>
</evidence>
<accession>A0A1J1J9V9</accession>
<dbReference type="EMBL" id="CVRI01000073">
    <property type="protein sequence ID" value="CRL07809.1"/>
    <property type="molecule type" value="Genomic_DNA"/>
</dbReference>
<evidence type="ECO:0000313" key="3">
    <source>
        <dbReference type="Proteomes" id="UP000183832"/>
    </source>
</evidence>
<name>A0A1J1J9V9_9DIPT</name>
<reference evidence="2 3" key="1">
    <citation type="submission" date="2015-04" db="EMBL/GenBank/DDBJ databases">
        <authorList>
            <person name="Syromyatnikov M.Y."/>
            <person name="Popov V.N."/>
        </authorList>
    </citation>
    <scope>NUCLEOTIDE SEQUENCE [LARGE SCALE GENOMIC DNA]</scope>
</reference>
<sequence>MDKERSETVLAVKWYGREKATLKDVTQQIKQLTCNDFKTSTRKRNAQMKQKKNEENEENEENITNSTGIKKVSKHSTLAQFVEFPQAFVEWSEEILISLLYFHTFTT</sequence>
<evidence type="ECO:0000313" key="2">
    <source>
        <dbReference type="EMBL" id="CRL07809.1"/>
    </source>
</evidence>
<gene>
    <name evidence="2" type="ORF">CLUMA_CG020763</name>
</gene>
<dbReference type="Proteomes" id="UP000183832">
    <property type="component" value="Unassembled WGS sequence"/>
</dbReference>
<proteinExistence type="predicted"/>
<keyword evidence="3" id="KW-1185">Reference proteome</keyword>
<feature type="compositionally biased region" description="Basic residues" evidence="1">
    <location>
        <begin position="40"/>
        <end position="50"/>
    </location>
</feature>
<organism evidence="2 3">
    <name type="scientific">Clunio marinus</name>
    <dbReference type="NCBI Taxonomy" id="568069"/>
    <lineage>
        <taxon>Eukaryota</taxon>
        <taxon>Metazoa</taxon>
        <taxon>Ecdysozoa</taxon>
        <taxon>Arthropoda</taxon>
        <taxon>Hexapoda</taxon>
        <taxon>Insecta</taxon>
        <taxon>Pterygota</taxon>
        <taxon>Neoptera</taxon>
        <taxon>Endopterygota</taxon>
        <taxon>Diptera</taxon>
        <taxon>Nematocera</taxon>
        <taxon>Chironomoidea</taxon>
        <taxon>Chironomidae</taxon>
        <taxon>Clunio</taxon>
    </lineage>
</organism>
<feature type="region of interest" description="Disordered" evidence="1">
    <location>
        <begin position="40"/>
        <end position="68"/>
    </location>
</feature>
<dbReference type="AlphaFoldDB" id="A0A1J1J9V9"/>
<protein>
    <submittedName>
        <fullName evidence="2">CLUMA_CG020763, isoform A</fullName>
    </submittedName>
</protein>